<dbReference type="GO" id="GO:0004252">
    <property type="term" value="F:serine-type endopeptidase activity"/>
    <property type="evidence" value="ECO:0007669"/>
    <property type="project" value="InterPro"/>
</dbReference>
<evidence type="ECO:0000313" key="3">
    <source>
        <dbReference type="Proteomes" id="UP000585836"/>
    </source>
</evidence>
<comment type="caution">
    <text evidence="2">The sequence shown here is derived from an EMBL/GenBank/DDBJ whole genome shotgun (WGS) entry which is preliminary data.</text>
</comment>
<keyword evidence="3" id="KW-1185">Reference proteome</keyword>
<dbReference type="InterPro" id="IPR034074">
    <property type="entry name" value="Y4bN_pept_dom"/>
</dbReference>
<name>A0A7W9Q4B7_9ACTN</name>
<dbReference type="GO" id="GO:0006508">
    <property type="term" value="P:proteolysis"/>
    <property type="evidence" value="ECO:0007669"/>
    <property type="project" value="InterPro"/>
</dbReference>
<dbReference type="EMBL" id="JACHJK010000028">
    <property type="protein sequence ID" value="MBB5932562.1"/>
    <property type="molecule type" value="Genomic_DNA"/>
</dbReference>
<dbReference type="Pfam" id="PF00082">
    <property type="entry name" value="Peptidase_S8"/>
    <property type="match status" value="1"/>
</dbReference>
<gene>
    <name evidence="2" type="ORF">FHS34_008072</name>
</gene>
<dbReference type="SUPFAM" id="SSF52743">
    <property type="entry name" value="Subtilisin-like"/>
    <property type="match status" value="1"/>
</dbReference>
<dbReference type="RefSeq" id="WP_184975127.1">
    <property type="nucleotide sequence ID" value="NZ_JACHJK010000028.1"/>
</dbReference>
<dbReference type="AlphaFoldDB" id="A0A7W9Q4B7"/>
<evidence type="ECO:0000259" key="1">
    <source>
        <dbReference type="Pfam" id="PF00082"/>
    </source>
</evidence>
<dbReference type="Proteomes" id="UP000585836">
    <property type="component" value="Unassembled WGS sequence"/>
</dbReference>
<sequence length="740" mass="80864">MPGPYNFLLGHGERLVEAVTLPSGGGPTTLPYTEEEARSRLRPQVRAAVQRFAQLADEACPDGQVVGVLTMHPQFIAKSYHPQQLLDDLGLSYVGARNALVQPEKWTNPDRRPAPAETAELFISGRRAAFGLWAKRMAVGPLPGGDQLQKVEAFRAPTAVERQRNMQRLAPGTPLIEVGLHLPARIREKILASFKRYVESLGGTAEITHALQMPGIGFVPVRVAPEAVDRLSQFAFMRVVRPMPRLRAFHPVERAATAHGLKASSLPAVGAVDPAVKIAILDGGLEEDGPMAPWARSHEAPHVGDATSDYLQHGHNVTSAALFGPLVPGQSAPRPFGTVDHFRVVDQDPEDDLALYRTLDRIDTVLQENPHELVNLSLGPDLPIEDDEIHPWTALLDSWLSDGKRLLTIAAGNNGTLDRPSGNARVQVPSDCVNALSVGAADSTRPSWRRASYSALGPGRCPGMVKPDVLSFGGDQKEPFFFAAPYGQDAPPMSLGTSFAAPSALRMAAGIRAHFGSLLTPLALKALLVHCAEDNEQDTSERGWGRLPGALEDYVICPPYTARVVYQGKLAPKQTVRMFLPLPETVATGDLQITATYCIACPTDPRAPRNYTTSAFEPTFRPNMERLSASGNVPKSEPFFQARDYMSEQELRSDAHKWETVKHKTATFKADRLKRPAFDVRHVFRLDDLPPETSPEVSYALIVTLKAPSVPDLYDQVVRTYSARLEILQPLVEIPIAVRP</sequence>
<feature type="domain" description="Peptidase S8/S53" evidence="1">
    <location>
        <begin position="298"/>
        <end position="544"/>
    </location>
</feature>
<organism evidence="2 3">
    <name type="scientific">Streptomyces echinatus</name>
    <dbReference type="NCBI Taxonomy" id="67293"/>
    <lineage>
        <taxon>Bacteria</taxon>
        <taxon>Bacillati</taxon>
        <taxon>Actinomycetota</taxon>
        <taxon>Actinomycetes</taxon>
        <taxon>Kitasatosporales</taxon>
        <taxon>Streptomycetaceae</taxon>
        <taxon>Streptomyces</taxon>
    </lineage>
</organism>
<dbReference type="Gene3D" id="3.40.50.200">
    <property type="entry name" value="Peptidase S8/S53 domain"/>
    <property type="match status" value="1"/>
</dbReference>
<accession>A0A7W9Q4B7</accession>
<evidence type="ECO:0000313" key="2">
    <source>
        <dbReference type="EMBL" id="MBB5932562.1"/>
    </source>
</evidence>
<dbReference type="CDD" id="cd04847">
    <property type="entry name" value="Peptidases_S8_Subtilisin_like_2"/>
    <property type="match status" value="1"/>
</dbReference>
<dbReference type="InterPro" id="IPR000209">
    <property type="entry name" value="Peptidase_S8/S53_dom"/>
</dbReference>
<reference evidence="2 3" key="1">
    <citation type="submission" date="2020-08" db="EMBL/GenBank/DDBJ databases">
        <title>Genomic Encyclopedia of Type Strains, Phase III (KMG-III): the genomes of soil and plant-associated and newly described type strains.</title>
        <authorList>
            <person name="Whitman W."/>
        </authorList>
    </citation>
    <scope>NUCLEOTIDE SEQUENCE [LARGE SCALE GENOMIC DNA]</scope>
    <source>
        <strain evidence="2 3">CECT 3313</strain>
    </source>
</reference>
<dbReference type="InterPro" id="IPR036852">
    <property type="entry name" value="Peptidase_S8/S53_dom_sf"/>
</dbReference>
<proteinExistence type="predicted"/>
<protein>
    <recommendedName>
        <fullName evidence="1">Peptidase S8/S53 domain-containing protein</fullName>
    </recommendedName>
</protein>